<dbReference type="Gene3D" id="3.30.560.10">
    <property type="entry name" value="Glucose Oxidase, domain 3"/>
    <property type="match status" value="1"/>
</dbReference>
<comment type="cofactor">
    <cofactor evidence="1">
        <name>FAD</name>
        <dbReference type="ChEBI" id="CHEBI:57692"/>
    </cofactor>
</comment>
<comment type="caution">
    <text evidence="8">The sequence shown here is derived from an EMBL/GenBank/DDBJ whole genome shotgun (WGS) entry which is preliminary data.</text>
</comment>
<evidence type="ECO:0000256" key="3">
    <source>
        <dbReference type="ARBA" id="ARBA00022630"/>
    </source>
</evidence>
<dbReference type="RefSeq" id="WP_379509386.1">
    <property type="nucleotide sequence ID" value="NZ_JBHRTQ010000007.1"/>
</dbReference>
<dbReference type="EC" id="1.1.99.1" evidence="8"/>
<dbReference type="SUPFAM" id="SSF51905">
    <property type="entry name" value="FAD/NAD(P)-binding domain"/>
    <property type="match status" value="1"/>
</dbReference>
<feature type="domain" description="Glucose-methanol-choline oxidoreductase N-terminal" evidence="7">
    <location>
        <begin position="256"/>
        <end position="270"/>
    </location>
</feature>
<evidence type="ECO:0000256" key="4">
    <source>
        <dbReference type="ARBA" id="ARBA00022827"/>
    </source>
</evidence>
<dbReference type="NCBIfam" id="NF002550">
    <property type="entry name" value="PRK02106.1"/>
    <property type="match status" value="1"/>
</dbReference>
<dbReference type="InterPro" id="IPR007867">
    <property type="entry name" value="GMC_OxRtase_C"/>
</dbReference>
<proteinExistence type="inferred from homology"/>
<keyword evidence="9" id="KW-1185">Reference proteome</keyword>
<evidence type="ECO:0000259" key="7">
    <source>
        <dbReference type="PROSITE" id="PS00624"/>
    </source>
</evidence>
<evidence type="ECO:0000259" key="6">
    <source>
        <dbReference type="PROSITE" id="PS00623"/>
    </source>
</evidence>
<accession>A0ABV7ITG2</accession>
<dbReference type="InterPro" id="IPR036188">
    <property type="entry name" value="FAD/NAD-bd_sf"/>
</dbReference>
<reference evidence="9" key="1">
    <citation type="journal article" date="2019" name="Int. J. Syst. Evol. Microbiol.">
        <title>The Global Catalogue of Microorganisms (GCM) 10K type strain sequencing project: providing services to taxonomists for standard genome sequencing and annotation.</title>
        <authorList>
            <consortium name="The Broad Institute Genomics Platform"/>
            <consortium name="The Broad Institute Genome Sequencing Center for Infectious Disease"/>
            <person name="Wu L."/>
            <person name="Ma J."/>
        </authorList>
    </citation>
    <scope>NUCLEOTIDE SEQUENCE [LARGE SCALE GENOMIC DNA]</scope>
    <source>
        <strain evidence="9">KCTC 42984</strain>
    </source>
</reference>
<dbReference type="InterPro" id="IPR000172">
    <property type="entry name" value="GMC_OxRdtase_N"/>
</dbReference>
<protein>
    <submittedName>
        <fullName evidence="8">Choline dehydrogenase</fullName>
        <ecNumber evidence="8">1.1.99.1</ecNumber>
    </submittedName>
</protein>
<dbReference type="Gene3D" id="3.50.50.60">
    <property type="entry name" value="FAD/NAD(P)-binding domain"/>
    <property type="match status" value="1"/>
</dbReference>
<organism evidence="8 9">
    <name type="scientific">Novosphingobium bradum</name>
    <dbReference type="NCBI Taxonomy" id="1737444"/>
    <lineage>
        <taxon>Bacteria</taxon>
        <taxon>Pseudomonadati</taxon>
        <taxon>Pseudomonadota</taxon>
        <taxon>Alphaproteobacteria</taxon>
        <taxon>Sphingomonadales</taxon>
        <taxon>Sphingomonadaceae</taxon>
        <taxon>Novosphingobium</taxon>
    </lineage>
</organism>
<keyword evidence="8" id="KW-0560">Oxidoreductase</keyword>
<dbReference type="Pfam" id="PF05199">
    <property type="entry name" value="GMC_oxred_C"/>
    <property type="match status" value="1"/>
</dbReference>
<evidence type="ECO:0000256" key="1">
    <source>
        <dbReference type="ARBA" id="ARBA00001974"/>
    </source>
</evidence>
<evidence type="ECO:0000256" key="2">
    <source>
        <dbReference type="ARBA" id="ARBA00010790"/>
    </source>
</evidence>
<dbReference type="PROSITE" id="PS00624">
    <property type="entry name" value="GMC_OXRED_2"/>
    <property type="match status" value="1"/>
</dbReference>
<dbReference type="PROSITE" id="PS00623">
    <property type="entry name" value="GMC_OXRED_1"/>
    <property type="match status" value="1"/>
</dbReference>
<keyword evidence="4 5" id="KW-0274">FAD</keyword>
<dbReference type="EMBL" id="JBHRTQ010000007">
    <property type="protein sequence ID" value="MFC3174008.1"/>
    <property type="molecule type" value="Genomic_DNA"/>
</dbReference>
<evidence type="ECO:0000256" key="5">
    <source>
        <dbReference type="RuleBase" id="RU003968"/>
    </source>
</evidence>
<feature type="domain" description="Glucose-methanol-choline oxidoreductase N-terminal" evidence="6">
    <location>
        <begin position="83"/>
        <end position="106"/>
    </location>
</feature>
<evidence type="ECO:0000313" key="8">
    <source>
        <dbReference type="EMBL" id="MFC3174008.1"/>
    </source>
</evidence>
<dbReference type="SUPFAM" id="SSF54373">
    <property type="entry name" value="FAD-linked reductases, C-terminal domain"/>
    <property type="match status" value="1"/>
</dbReference>
<dbReference type="PANTHER" id="PTHR11552:SF147">
    <property type="entry name" value="CHOLINE DEHYDROGENASE, MITOCHONDRIAL"/>
    <property type="match status" value="1"/>
</dbReference>
<dbReference type="PIRSF" id="PIRSF000137">
    <property type="entry name" value="Alcohol_oxidase"/>
    <property type="match status" value="1"/>
</dbReference>
<name>A0ABV7ITG2_9SPHN</name>
<dbReference type="InterPro" id="IPR012132">
    <property type="entry name" value="GMC_OxRdtase"/>
</dbReference>
<dbReference type="Pfam" id="PF00732">
    <property type="entry name" value="GMC_oxred_N"/>
    <property type="match status" value="1"/>
</dbReference>
<gene>
    <name evidence="8" type="ORF">ACFOD9_07090</name>
</gene>
<evidence type="ECO:0000313" key="9">
    <source>
        <dbReference type="Proteomes" id="UP001595604"/>
    </source>
</evidence>
<keyword evidence="3 5" id="KW-0285">Flavoprotein</keyword>
<sequence length="543" mass="58962">MPRTTYDYIIVGAGAAGAIVAARLSEDSAVRVLLVESGPRSRSVLVSMPAALAFPLTNPKLTWSFDTGPEPYLDGRLITHVRGRLLGGSTSVNGMVYVRGNRRDYDDWAAEGLAGWSYADCLPYFKKLEAYDGGEDAFRGRSGPVRITRAPARNPMFEAFLEAGQQAGLPLADDYNGARQEGVTVYQTNIDRGVRASTAHAYLKPAAARDNLTICPAATVTRVLFAERTAIGIEMVDARGTAVQVHAAREVIISCGTYKSPQLLMLSGIGERQTLERFGIGVVHDNAAVGRNLEDHAAVSVSYHSARNGVSPGVDLGLLRRAGIGAQWLFLRRGLGATNFWETGAFFRSSDQADHADIQHEFCPMLGEFAHGEVSVRDGFQYQTCLMRPKSRGYVTLKSARFDDAPIIVNNYLQHRDDVRDLGNGVRRTLEMVRQKGWDTLRGAPAEPDLARFDDRAMAAWLRQHVGTQYHPSGTCRMGLGEDSVVDGEGRVHGVAGLRVIDASVIPHVTSGNLNCPTMMVAEKLADRVRNAPALAPEPLISG</sequence>
<dbReference type="Proteomes" id="UP001595604">
    <property type="component" value="Unassembled WGS sequence"/>
</dbReference>
<dbReference type="GO" id="GO:0008812">
    <property type="term" value="F:choline dehydrogenase activity"/>
    <property type="evidence" value="ECO:0007669"/>
    <property type="project" value="UniProtKB-EC"/>
</dbReference>
<dbReference type="PANTHER" id="PTHR11552">
    <property type="entry name" value="GLUCOSE-METHANOL-CHOLINE GMC OXIDOREDUCTASE"/>
    <property type="match status" value="1"/>
</dbReference>
<comment type="similarity">
    <text evidence="2 5">Belongs to the GMC oxidoreductase family.</text>
</comment>